<comment type="caution">
    <text evidence="1">The sequence shown here is derived from an EMBL/GenBank/DDBJ whole genome shotgun (WGS) entry which is preliminary data.</text>
</comment>
<dbReference type="AlphaFoldDB" id="A0A2T4IBS0"/>
<proteinExistence type="predicted"/>
<dbReference type="RefSeq" id="WP_107494655.1">
    <property type="nucleotide sequence ID" value="NZ_PZKC01000016.1"/>
</dbReference>
<dbReference type="Proteomes" id="UP000241193">
    <property type="component" value="Unassembled WGS sequence"/>
</dbReference>
<reference evidence="1 2" key="2">
    <citation type="submission" date="2018-04" db="EMBL/GenBank/DDBJ databases">
        <title>Thauera lacus sp. nov., isolated from an saline lake in Inner Mongolia, China.</title>
        <authorList>
            <person name="Liang Q.-Y."/>
        </authorList>
    </citation>
    <scope>NUCLEOTIDE SEQUENCE [LARGE SCALE GENOMIC DNA]</scope>
    <source>
        <strain evidence="1 2">D20</strain>
    </source>
</reference>
<accession>A0A2T4IBS0</accession>
<name>A0A2T4IBS0_9RHOO</name>
<evidence type="ECO:0000313" key="2">
    <source>
        <dbReference type="Proteomes" id="UP000241193"/>
    </source>
</evidence>
<gene>
    <name evidence="1" type="ORF">C8261_15570</name>
</gene>
<reference evidence="1 2" key="1">
    <citation type="submission" date="2018-03" db="EMBL/GenBank/DDBJ databases">
        <authorList>
            <person name="Keele B.F."/>
        </authorList>
    </citation>
    <scope>NUCLEOTIDE SEQUENCE [LARGE SCALE GENOMIC DNA]</scope>
    <source>
        <strain evidence="1 2">D20</strain>
    </source>
</reference>
<dbReference type="InterPro" id="IPR022064">
    <property type="entry name" value="DUF3619"/>
</dbReference>
<dbReference type="Pfam" id="PF12279">
    <property type="entry name" value="DUF3619"/>
    <property type="match status" value="1"/>
</dbReference>
<sequence>MNPHAEDHFGYRLVRRLGQGARDLQPHTRNRLDDARRRALQAHRRRRKTLGEVLLSRLTPALPDWRAALAMVVVLLMPVAGEHFHTATRVTQLQEVDTALLIDDLPIDAYLDTEFRAWLHHASQS</sequence>
<dbReference type="OrthoDB" id="8562153at2"/>
<evidence type="ECO:0000313" key="1">
    <source>
        <dbReference type="EMBL" id="PTD95211.1"/>
    </source>
</evidence>
<protein>
    <submittedName>
        <fullName evidence="1">DUF3619 domain-containing protein</fullName>
    </submittedName>
</protein>
<dbReference type="EMBL" id="PZKC01000016">
    <property type="protein sequence ID" value="PTD95211.1"/>
    <property type="molecule type" value="Genomic_DNA"/>
</dbReference>
<organism evidence="1 2">
    <name type="scientific">Pseudothauera lacus</name>
    <dbReference type="NCBI Taxonomy" id="2136175"/>
    <lineage>
        <taxon>Bacteria</taxon>
        <taxon>Pseudomonadati</taxon>
        <taxon>Pseudomonadota</taxon>
        <taxon>Betaproteobacteria</taxon>
        <taxon>Rhodocyclales</taxon>
        <taxon>Zoogloeaceae</taxon>
        <taxon>Pseudothauera</taxon>
    </lineage>
</organism>
<keyword evidence="2" id="KW-1185">Reference proteome</keyword>